<evidence type="ECO:0000313" key="2">
    <source>
        <dbReference type="EMBL" id="MDC2889305.1"/>
    </source>
</evidence>
<reference evidence="2 3" key="1">
    <citation type="submission" date="2023-01" db="EMBL/GenBank/DDBJ databases">
        <title>Psychrosphaera sp. nov., isolated from marine algae.</title>
        <authorList>
            <person name="Bayburt H."/>
            <person name="Choi B.J."/>
            <person name="Kim J.M."/>
            <person name="Choi D.G."/>
            <person name="Jeon C.O."/>
        </authorList>
    </citation>
    <scope>NUCLEOTIDE SEQUENCE [LARGE SCALE GENOMIC DNA]</scope>
    <source>
        <strain evidence="2 3">G1-22</strain>
    </source>
</reference>
<dbReference type="InterPro" id="IPR023210">
    <property type="entry name" value="NADP_OxRdtase_dom"/>
</dbReference>
<dbReference type="InterPro" id="IPR036812">
    <property type="entry name" value="NAD(P)_OxRdtase_dom_sf"/>
</dbReference>
<sequence>MLGGPYNSGILATGVKNSKITPYYNYEPAPAEVVAKVNKIEDICAQFQVPLAAAALQFPLGHSAVSTVIPGLGSAKRVDQAIELFNYDIPKAFWTQLKDDGLLRQDAPLLTRDAY</sequence>
<feature type="domain" description="NADP-dependent oxidoreductase" evidence="1">
    <location>
        <begin position="32"/>
        <end position="98"/>
    </location>
</feature>
<evidence type="ECO:0000313" key="3">
    <source>
        <dbReference type="Proteomes" id="UP001528411"/>
    </source>
</evidence>
<comment type="caution">
    <text evidence="2">The sequence shown here is derived from an EMBL/GenBank/DDBJ whole genome shotgun (WGS) entry which is preliminary data.</text>
</comment>
<dbReference type="Proteomes" id="UP001528411">
    <property type="component" value="Unassembled WGS sequence"/>
</dbReference>
<accession>A0ABT5FCN9</accession>
<keyword evidence="3" id="KW-1185">Reference proteome</keyword>
<dbReference type="Gene3D" id="3.20.20.100">
    <property type="entry name" value="NADP-dependent oxidoreductase domain"/>
    <property type="match status" value="1"/>
</dbReference>
<proteinExistence type="predicted"/>
<dbReference type="Pfam" id="PF00248">
    <property type="entry name" value="Aldo_ket_red"/>
    <property type="match status" value="1"/>
</dbReference>
<name>A0ABT5FCN9_9GAMM</name>
<dbReference type="SUPFAM" id="SSF51430">
    <property type="entry name" value="NAD(P)-linked oxidoreductase"/>
    <property type="match status" value="1"/>
</dbReference>
<protein>
    <submittedName>
        <fullName evidence="2">Aldo/keto reductase</fullName>
    </submittedName>
</protein>
<evidence type="ECO:0000259" key="1">
    <source>
        <dbReference type="Pfam" id="PF00248"/>
    </source>
</evidence>
<dbReference type="EMBL" id="JAQOMS010000002">
    <property type="protein sequence ID" value="MDC2889305.1"/>
    <property type="molecule type" value="Genomic_DNA"/>
</dbReference>
<organism evidence="2 3">
    <name type="scientific">Psychrosphaera algicola</name>
    <dbReference type="NCBI Taxonomy" id="3023714"/>
    <lineage>
        <taxon>Bacteria</taxon>
        <taxon>Pseudomonadati</taxon>
        <taxon>Pseudomonadota</taxon>
        <taxon>Gammaproteobacteria</taxon>
        <taxon>Alteromonadales</taxon>
        <taxon>Pseudoalteromonadaceae</taxon>
        <taxon>Psychrosphaera</taxon>
    </lineage>
</organism>
<gene>
    <name evidence="2" type="ORF">PN838_11615</name>
</gene>